<name>A0A0F9BPB0_9ZZZZ</name>
<comment type="caution">
    <text evidence="1">The sequence shown here is derived from an EMBL/GenBank/DDBJ whole genome shotgun (WGS) entry which is preliminary data.</text>
</comment>
<proteinExistence type="predicted"/>
<dbReference type="AlphaFoldDB" id="A0A0F9BPB0"/>
<evidence type="ECO:0000313" key="1">
    <source>
        <dbReference type="EMBL" id="KKK86226.1"/>
    </source>
</evidence>
<sequence length="62" mass="7219">MIFEICLRCHKPIATDRQTCFFKGQRWRCVPRSDKTVICVDGLLLKTGDDANPVPILEDYYE</sequence>
<accession>A0A0F9BPB0</accession>
<organism evidence="1">
    <name type="scientific">marine sediment metagenome</name>
    <dbReference type="NCBI Taxonomy" id="412755"/>
    <lineage>
        <taxon>unclassified sequences</taxon>
        <taxon>metagenomes</taxon>
        <taxon>ecological metagenomes</taxon>
    </lineage>
</organism>
<reference evidence="1" key="1">
    <citation type="journal article" date="2015" name="Nature">
        <title>Complex archaea that bridge the gap between prokaryotes and eukaryotes.</title>
        <authorList>
            <person name="Spang A."/>
            <person name="Saw J.H."/>
            <person name="Jorgensen S.L."/>
            <person name="Zaremba-Niedzwiedzka K."/>
            <person name="Martijn J."/>
            <person name="Lind A.E."/>
            <person name="van Eijk R."/>
            <person name="Schleper C."/>
            <person name="Guy L."/>
            <person name="Ettema T.J."/>
        </authorList>
    </citation>
    <scope>NUCLEOTIDE SEQUENCE</scope>
</reference>
<dbReference type="EMBL" id="LAZR01050943">
    <property type="protein sequence ID" value="KKK86226.1"/>
    <property type="molecule type" value="Genomic_DNA"/>
</dbReference>
<gene>
    <name evidence="1" type="ORF">LCGC14_2765350</name>
</gene>
<protein>
    <submittedName>
        <fullName evidence="1">Uncharacterized protein</fullName>
    </submittedName>
</protein>